<keyword evidence="2 4" id="KW-0195">Cyclin</keyword>
<protein>
    <submittedName>
        <fullName evidence="7">Cyclin-like protein</fullName>
    </submittedName>
</protein>
<keyword evidence="3" id="KW-0131">Cell cycle</keyword>
<accession>A0A433DKI1</accession>
<dbReference type="InterPro" id="IPR013763">
    <property type="entry name" value="Cyclin-like_dom"/>
</dbReference>
<dbReference type="CDD" id="cd20537">
    <property type="entry name" value="CYCLIN_CCNO-like_rpt2"/>
    <property type="match status" value="1"/>
</dbReference>
<dbReference type="Pfam" id="PF02984">
    <property type="entry name" value="Cyclin_C"/>
    <property type="match status" value="1"/>
</dbReference>
<dbReference type="OrthoDB" id="5590282at2759"/>
<evidence type="ECO:0000259" key="5">
    <source>
        <dbReference type="SMART" id="SM00385"/>
    </source>
</evidence>
<reference evidence="7 8" key="1">
    <citation type="journal article" date="2018" name="New Phytol.">
        <title>Phylogenomics of Endogonaceae and evolution of mycorrhizas within Mucoromycota.</title>
        <authorList>
            <person name="Chang Y."/>
            <person name="Desiro A."/>
            <person name="Na H."/>
            <person name="Sandor L."/>
            <person name="Lipzen A."/>
            <person name="Clum A."/>
            <person name="Barry K."/>
            <person name="Grigoriev I.V."/>
            <person name="Martin F.M."/>
            <person name="Stajich J.E."/>
            <person name="Smith M.E."/>
            <person name="Bonito G."/>
            <person name="Spatafora J.W."/>
        </authorList>
    </citation>
    <scope>NUCLEOTIDE SEQUENCE [LARGE SCALE GENOMIC DNA]</scope>
    <source>
        <strain evidence="7 8">GMNB39</strain>
    </source>
</reference>
<dbReference type="SUPFAM" id="SSF47954">
    <property type="entry name" value="Cyclin-like"/>
    <property type="match status" value="2"/>
</dbReference>
<name>A0A433DKI1_9FUNG</name>
<gene>
    <name evidence="7" type="ORF">BC936DRAFT_148656</name>
</gene>
<evidence type="ECO:0000256" key="4">
    <source>
        <dbReference type="RuleBase" id="RU000383"/>
    </source>
</evidence>
<feature type="domain" description="Cyclin C-terminal" evidence="6">
    <location>
        <begin position="214"/>
        <end position="320"/>
    </location>
</feature>
<dbReference type="InterPro" id="IPR006671">
    <property type="entry name" value="Cyclin_N"/>
</dbReference>
<dbReference type="InterPro" id="IPR036915">
    <property type="entry name" value="Cyclin-like_sf"/>
</dbReference>
<dbReference type="PANTHER" id="PTHR10177">
    <property type="entry name" value="CYCLINS"/>
    <property type="match status" value="1"/>
</dbReference>
<evidence type="ECO:0000259" key="6">
    <source>
        <dbReference type="SMART" id="SM01332"/>
    </source>
</evidence>
<evidence type="ECO:0000256" key="3">
    <source>
        <dbReference type="ARBA" id="ARBA00023306"/>
    </source>
</evidence>
<dbReference type="FunFam" id="1.10.472.10:FF:000001">
    <property type="entry name" value="G2/mitotic-specific cyclin"/>
    <property type="match status" value="1"/>
</dbReference>
<dbReference type="Pfam" id="PF00134">
    <property type="entry name" value="Cyclin_N"/>
    <property type="match status" value="1"/>
</dbReference>
<evidence type="ECO:0000313" key="8">
    <source>
        <dbReference type="Proteomes" id="UP000268093"/>
    </source>
</evidence>
<evidence type="ECO:0000256" key="2">
    <source>
        <dbReference type="ARBA" id="ARBA00023127"/>
    </source>
</evidence>
<dbReference type="Gene3D" id="1.10.472.10">
    <property type="entry name" value="Cyclin-like"/>
    <property type="match status" value="2"/>
</dbReference>
<evidence type="ECO:0000256" key="1">
    <source>
        <dbReference type="ARBA" id="ARBA00022618"/>
    </source>
</evidence>
<feature type="domain" description="Cyclin-like" evidence="5">
    <location>
        <begin position="218"/>
        <end position="325"/>
    </location>
</feature>
<sequence length="338" mass="38866">MLLESDVFVQTRSTGQGYIWNVRPGIEGQYIQNQTWRAARSQNENATSRGNLSAIPIQSLRPVLSNIYLQYNAIIFPEMDGASNSDYYKYLKDIEIQYILDPKYMDKQPCINTTQRLCLVNWIVQIHQQLCLPPEVLFLCTHIIDSVLSIRDAPKKYLQLLGIVALQIAYKFETRRCISVGYMAWLCADIYSIEEICAAEWYILDVLGYKLRWPGPITWLCQYEDIKDCSILILSQFLIELTLLDESFLQWPSSQITAASLYLSLCLCSKDWTYNHVRLSGYTTECLTGPVYHLGEVLQNYCQSSTTFTKYKCLGVIPAVEDMLNIVYNTVKVRISIA</sequence>
<keyword evidence="8" id="KW-1185">Reference proteome</keyword>
<evidence type="ECO:0000313" key="7">
    <source>
        <dbReference type="EMBL" id="RUP51339.1"/>
    </source>
</evidence>
<comment type="similarity">
    <text evidence="4">Belongs to the cyclin family.</text>
</comment>
<dbReference type="SMART" id="SM01332">
    <property type="entry name" value="Cyclin_C"/>
    <property type="match status" value="1"/>
</dbReference>
<dbReference type="SMART" id="SM00385">
    <property type="entry name" value="CYCLIN"/>
    <property type="match status" value="2"/>
</dbReference>
<comment type="caution">
    <text evidence="7">The sequence shown here is derived from an EMBL/GenBank/DDBJ whole genome shotgun (WGS) entry which is preliminary data.</text>
</comment>
<dbReference type="EMBL" id="RBNI01000788">
    <property type="protein sequence ID" value="RUP51339.1"/>
    <property type="molecule type" value="Genomic_DNA"/>
</dbReference>
<dbReference type="AlphaFoldDB" id="A0A433DKI1"/>
<dbReference type="InterPro" id="IPR004367">
    <property type="entry name" value="Cyclin_C-dom"/>
</dbReference>
<dbReference type="InterPro" id="IPR039361">
    <property type="entry name" value="Cyclin"/>
</dbReference>
<dbReference type="GO" id="GO:0051301">
    <property type="term" value="P:cell division"/>
    <property type="evidence" value="ECO:0007669"/>
    <property type="project" value="UniProtKB-KW"/>
</dbReference>
<proteinExistence type="inferred from homology"/>
<keyword evidence="1" id="KW-0132">Cell division</keyword>
<feature type="domain" description="Cyclin-like" evidence="5">
    <location>
        <begin position="121"/>
        <end position="205"/>
    </location>
</feature>
<dbReference type="Proteomes" id="UP000268093">
    <property type="component" value="Unassembled WGS sequence"/>
</dbReference>
<organism evidence="7 8">
    <name type="scientific">Jimgerdemannia flammicorona</name>
    <dbReference type="NCBI Taxonomy" id="994334"/>
    <lineage>
        <taxon>Eukaryota</taxon>
        <taxon>Fungi</taxon>
        <taxon>Fungi incertae sedis</taxon>
        <taxon>Mucoromycota</taxon>
        <taxon>Mucoromycotina</taxon>
        <taxon>Endogonomycetes</taxon>
        <taxon>Endogonales</taxon>
        <taxon>Endogonaceae</taxon>
        <taxon>Jimgerdemannia</taxon>
    </lineage>
</organism>